<dbReference type="RefSeq" id="XP_029758815.1">
    <property type="nucleotide sequence ID" value="XM_029910181.1"/>
</dbReference>
<protein>
    <submittedName>
        <fullName evidence="1">Uncharacterized protein</fullName>
    </submittedName>
</protein>
<proteinExistence type="predicted"/>
<sequence>MTTFTDHDTAAENLTNAKMTTFTDHDTAAENPAMAGNALRLHYTLEEDMEDSTDDENDDSLAENENYLEFTDRPGAFTLVHNEEDDMGDNDEEFLDEEFEGEEPNEEDIGPVVTVAQVPTVIAQGPVAVAHVPTGIAQGPAVIAQVPVAAQPVSNARRTTPAQVLLKRKTRQGTKIKNRILENFQTMRDDGTWKDYPTKPPNNLFAENQALMEVLISQKRFFDLAVSRGGRALSGTVARACENLAEAGDFPKCKVRMDKY</sequence>
<dbReference type="HOGENOM" id="CLU_1069513_0_0_1"/>
<evidence type="ECO:0000313" key="1">
    <source>
        <dbReference type="EMBL" id="KEQ82628.1"/>
    </source>
</evidence>
<dbReference type="Proteomes" id="UP000030706">
    <property type="component" value="Unassembled WGS sequence"/>
</dbReference>
<accession>A0A074XBC1</accession>
<dbReference type="AlphaFoldDB" id="A0A074XBC1"/>
<reference evidence="1 2" key="1">
    <citation type="journal article" date="2014" name="BMC Genomics">
        <title>Genome sequencing of four Aureobasidium pullulans varieties: biotechnological potential, stress tolerance, and description of new species.</title>
        <authorList>
            <person name="Gostin Ar C."/>
            <person name="Ohm R.A."/>
            <person name="Kogej T."/>
            <person name="Sonjak S."/>
            <person name="Turk M."/>
            <person name="Zajc J."/>
            <person name="Zalar P."/>
            <person name="Grube M."/>
            <person name="Sun H."/>
            <person name="Han J."/>
            <person name="Sharma A."/>
            <person name="Chiniquy J."/>
            <person name="Ngan C.Y."/>
            <person name="Lipzen A."/>
            <person name="Barry K."/>
            <person name="Grigoriev I.V."/>
            <person name="Gunde-Cimerman N."/>
        </authorList>
    </citation>
    <scope>NUCLEOTIDE SEQUENCE [LARGE SCALE GENOMIC DNA]</scope>
    <source>
        <strain evidence="1 2">EXF-150</strain>
    </source>
</reference>
<evidence type="ECO:0000313" key="2">
    <source>
        <dbReference type="Proteomes" id="UP000030706"/>
    </source>
</evidence>
<gene>
    <name evidence="1" type="ORF">M438DRAFT_54886</name>
</gene>
<dbReference type="EMBL" id="KL584987">
    <property type="protein sequence ID" value="KEQ82628.1"/>
    <property type="molecule type" value="Genomic_DNA"/>
</dbReference>
<name>A0A074XBC1_AURPU</name>
<keyword evidence="2" id="KW-1185">Reference proteome</keyword>
<dbReference type="GeneID" id="40752487"/>
<organism evidence="1 2">
    <name type="scientific">Aureobasidium pullulans EXF-150</name>
    <dbReference type="NCBI Taxonomy" id="1043002"/>
    <lineage>
        <taxon>Eukaryota</taxon>
        <taxon>Fungi</taxon>
        <taxon>Dikarya</taxon>
        <taxon>Ascomycota</taxon>
        <taxon>Pezizomycotina</taxon>
        <taxon>Dothideomycetes</taxon>
        <taxon>Dothideomycetidae</taxon>
        <taxon>Dothideales</taxon>
        <taxon>Saccotheciaceae</taxon>
        <taxon>Aureobasidium</taxon>
    </lineage>
</organism>